<dbReference type="RefSeq" id="WP_117322202.1">
    <property type="nucleotide sequence ID" value="NZ_QVTD01000003.1"/>
</dbReference>
<comment type="caution">
    <text evidence="2">The sequence shown here is derived from an EMBL/GenBank/DDBJ whole genome shotgun (WGS) entry which is preliminary data.</text>
</comment>
<dbReference type="GO" id="GO:0005524">
    <property type="term" value="F:ATP binding"/>
    <property type="evidence" value="ECO:0007669"/>
    <property type="project" value="UniProtKB-KW"/>
</dbReference>
<evidence type="ECO:0000313" key="3">
    <source>
        <dbReference type="Proteomes" id="UP000262939"/>
    </source>
</evidence>
<keyword evidence="3" id="KW-1185">Reference proteome</keyword>
<dbReference type="InterPro" id="IPR003594">
    <property type="entry name" value="HATPase_dom"/>
</dbReference>
<evidence type="ECO:0000259" key="1">
    <source>
        <dbReference type="SMART" id="SM00387"/>
    </source>
</evidence>
<dbReference type="OrthoDB" id="9799195at2"/>
<dbReference type="SMART" id="SM00387">
    <property type="entry name" value="HATPase_c"/>
    <property type="match status" value="1"/>
</dbReference>
<keyword evidence="2" id="KW-0547">Nucleotide-binding</keyword>
<protein>
    <submittedName>
        <fullName evidence="2">ATP-binding protein</fullName>
    </submittedName>
</protein>
<dbReference type="AlphaFoldDB" id="A0A372LI98"/>
<dbReference type="CDD" id="cd16934">
    <property type="entry name" value="HATPase_RsbT-like"/>
    <property type="match status" value="1"/>
</dbReference>
<reference evidence="2 3" key="1">
    <citation type="submission" date="2018-08" db="EMBL/GenBank/DDBJ databases">
        <title>Bacillus chawlae sp. nov., Bacillus glennii sp. nov., and Bacillus saganii sp. nov. Isolated from the Vehicle Assembly Building at Kennedy Space Center where the Viking Spacecraft were Assembled.</title>
        <authorList>
            <person name="Seuylemezian A."/>
            <person name="Vaishampayan P."/>
        </authorList>
    </citation>
    <scope>NUCLEOTIDE SEQUENCE [LARGE SCALE GENOMIC DNA]</scope>
    <source>
        <strain evidence="2 3">V44-8</strain>
    </source>
</reference>
<dbReference type="Pfam" id="PF02518">
    <property type="entry name" value="HATPase_c"/>
    <property type="match status" value="1"/>
</dbReference>
<proteinExistence type="predicted"/>
<gene>
    <name evidence="2" type="ORF">D0466_03975</name>
</gene>
<accession>A0A372LI98</accession>
<dbReference type="EMBL" id="QVTD01000003">
    <property type="protein sequence ID" value="RFU66035.1"/>
    <property type="molecule type" value="Genomic_DNA"/>
</dbReference>
<dbReference type="Gene3D" id="3.30.565.10">
    <property type="entry name" value="Histidine kinase-like ATPase, C-terminal domain"/>
    <property type="match status" value="1"/>
</dbReference>
<dbReference type="Proteomes" id="UP000262939">
    <property type="component" value="Unassembled WGS sequence"/>
</dbReference>
<keyword evidence="2" id="KW-0067">ATP-binding</keyword>
<organism evidence="2 3">
    <name type="scientific">Peribacillus glennii</name>
    <dbReference type="NCBI Taxonomy" id="2303991"/>
    <lineage>
        <taxon>Bacteria</taxon>
        <taxon>Bacillati</taxon>
        <taxon>Bacillota</taxon>
        <taxon>Bacilli</taxon>
        <taxon>Bacillales</taxon>
        <taxon>Bacillaceae</taxon>
        <taxon>Peribacillus</taxon>
    </lineage>
</organism>
<evidence type="ECO:0000313" key="2">
    <source>
        <dbReference type="EMBL" id="RFU66035.1"/>
    </source>
</evidence>
<dbReference type="InterPro" id="IPR036890">
    <property type="entry name" value="HATPase_C_sf"/>
</dbReference>
<dbReference type="SUPFAM" id="SSF55874">
    <property type="entry name" value="ATPase domain of HSP90 chaperone/DNA topoisomerase II/histidine kinase"/>
    <property type="match status" value="1"/>
</dbReference>
<feature type="domain" description="Histidine kinase/HSP90-like ATPase" evidence="1">
    <location>
        <begin position="34"/>
        <end position="134"/>
    </location>
</feature>
<sequence>MENDYVIKIRKEWDIVTARNAGRDISSRLDFDPINKAKLITAISELARNIHQHARQGEIRIEIIRERMKNGVKVIAIDEGPGIENINKALEVGYSTRGGLGFGIPGVKKLMDEFSIDSKVGIGTIVTFIKWQITRNIY</sequence>
<name>A0A372LI98_9BACI</name>